<evidence type="ECO:0000259" key="1">
    <source>
        <dbReference type="Pfam" id="PF07995"/>
    </source>
</evidence>
<dbReference type="InterPro" id="IPR012938">
    <property type="entry name" value="Glc/Sorbosone_DH"/>
</dbReference>
<dbReference type="PANTHER" id="PTHR19328">
    <property type="entry name" value="HEDGEHOG-INTERACTING PROTEIN"/>
    <property type="match status" value="1"/>
</dbReference>
<evidence type="ECO:0000313" key="2">
    <source>
        <dbReference type="EMBL" id="TCJ97444.1"/>
    </source>
</evidence>
<keyword evidence="3" id="KW-1185">Reference proteome</keyword>
<protein>
    <submittedName>
        <fullName evidence="2">Glucose/arabinose dehydrogenase</fullName>
    </submittedName>
</protein>
<gene>
    <name evidence="2" type="ORF">DFR71_3486</name>
</gene>
<dbReference type="AlphaFoldDB" id="A0A4R1FUH1"/>
<sequence>MEFGTGVLLVTSGLACALLCGCAPDERSEQAPIRTGVSGGDSTVTENLEAPWSIAFHGSSALVSERDSARILEIGADGTHYEVGVVDDVEASGEGGLLGIAVREEQLFAYYTTGRDNRIDRFDLTGAPGALVLGSGTTILTGLPAAATHNGGRIAFGPDAMLYATVGDAGNRPTAQDRASLGGKILRMTPDGRAPADNPIPGSLVYSYGHRNPQGITWAPDGRMFASEFGQNTWDELNLIEPGGNYGWPEVEGIAGRPGFIDPVQQWKPSEASPSGMTNIDGFVYLTNLRGERLRRIPLDDPASSTELLNGAYGRLRDVAVAPDGSLWLLSNNTDGRGDPAAGDDRIVRLELDN</sequence>
<accession>A0A4R1FUH1</accession>
<dbReference type="Pfam" id="PF07995">
    <property type="entry name" value="GSDH"/>
    <property type="match status" value="1"/>
</dbReference>
<organism evidence="2 3">
    <name type="scientific">Nocardia alba</name>
    <dbReference type="NCBI Taxonomy" id="225051"/>
    <lineage>
        <taxon>Bacteria</taxon>
        <taxon>Bacillati</taxon>
        <taxon>Actinomycetota</taxon>
        <taxon>Actinomycetes</taxon>
        <taxon>Mycobacteriales</taxon>
        <taxon>Nocardiaceae</taxon>
        <taxon>Nocardia</taxon>
    </lineage>
</organism>
<dbReference type="Gene3D" id="2.120.10.30">
    <property type="entry name" value="TolB, C-terminal domain"/>
    <property type="match status" value="1"/>
</dbReference>
<comment type="caution">
    <text evidence="2">The sequence shown here is derived from an EMBL/GenBank/DDBJ whole genome shotgun (WGS) entry which is preliminary data.</text>
</comment>
<name>A0A4R1FUH1_9NOCA</name>
<dbReference type="PANTHER" id="PTHR19328:SF13">
    <property type="entry name" value="HIPL1 PROTEIN"/>
    <property type="match status" value="1"/>
</dbReference>
<evidence type="ECO:0000313" key="3">
    <source>
        <dbReference type="Proteomes" id="UP000294856"/>
    </source>
</evidence>
<dbReference type="EMBL" id="SMFR01000002">
    <property type="protein sequence ID" value="TCJ97444.1"/>
    <property type="molecule type" value="Genomic_DNA"/>
</dbReference>
<dbReference type="SUPFAM" id="SSF50952">
    <property type="entry name" value="Soluble quinoprotein glucose dehydrogenase"/>
    <property type="match status" value="1"/>
</dbReference>
<dbReference type="STRING" id="1210063.GCA_001612665_01147"/>
<proteinExistence type="predicted"/>
<feature type="domain" description="Glucose/Sorbosone dehydrogenase" evidence="1">
    <location>
        <begin position="48"/>
        <end position="337"/>
    </location>
</feature>
<dbReference type="InterPro" id="IPR011041">
    <property type="entry name" value="Quinoprot_gluc/sorb_DH_b-prop"/>
</dbReference>
<dbReference type="InterPro" id="IPR011042">
    <property type="entry name" value="6-blade_b-propeller_TolB-like"/>
</dbReference>
<reference evidence="2 3" key="1">
    <citation type="submission" date="2019-03" db="EMBL/GenBank/DDBJ databases">
        <title>Genomic Encyclopedia of Type Strains, Phase IV (KMG-IV): sequencing the most valuable type-strain genomes for metagenomic binning, comparative biology and taxonomic classification.</title>
        <authorList>
            <person name="Goeker M."/>
        </authorList>
    </citation>
    <scope>NUCLEOTIDE SEQUENCE [LARGE SCALE GENOMIC DNA]</scope>
    <source>
        <strain evidence="2 3">DSM 44684</strain>
    </source>
</reference>
<dbReference type="OrthoDB" id="9770043at2"/>
<dbReference type="RefSeq" id="WP_084472372.1">
    <property type="nucleotide sequence ID" value="NZ_SMFR01000002.1"/>
</dbReference>
<dbReference type="Proteomes" id="UP000294856">
    <property type="component" value="Unassembled WGS sequence"/>
</dbReference>